<evidence type="ECO:0000313" key="4">
    <source>
        <dbReference type="EMBL" id="SEH57567.1"/>
    </source>
</evidence>
<dbReference type="Gene3D" id="3.40.1350.10">
    <property type="match status" value="1"/>
</dbReference>
<dbReference type="SUPFAM" id="SSF52980">
    <property type="entry name" value="Restriction endonuclease-like"/>
    <property type="match status" value="1"/>
</dbReference>
<dbReference type="PANTHER" id="PTHR34039:SF1">
    <property type="entry name" value="UPF0102 PROTEIN YRAN"/>
    <property type="match status" value="1"/>
</dbReference>
<keyword evidence="5" id="KW-1185">Reference proteome</keyword>
<dbReference type="InterPro" id="IPR011335">
    <property type="entry name" value="Restrct_endonuc-II-like"/>
</dbReference>
<keyword evidence="4" id="KW-0255">Endonuclease</keyword>
<dbReference type="Pfam" id="PF02021">
    <property type="entry name" value="UPF0102"/>
    <property type="match status" value="1"/>
</dbReference>
<keyword evidence="4" id="KW-0378">Hydrolase</keyword>
<dbReference type="GO" id="GO:0004519">
    <property type="term" value="F:endonuclease activity"/>
    <property type="evidence" value="ECO:0007669"/>
    <property type="project" value="UniProtKB-KW"/>
</dbReference>
<dbReference type="CDD" id="cd20736">
    <property type="entry name" value="PoNe_Nuclease"/>
    <property type="match status" value="1"/>
</dbReference>
<protein>
    <recommendedName>
        <fullName evidence="2">UPF0102 protein SAMN05216447_10620</fullName>
    </recommendedName>
</protein>
<evidence type="ECO:0000313" key="5">
    <source>
        <dbReference type="Proteomes" id="UP000199135"/>
    </source>
</evidence>
<dbReference type="EMBL" id="FNWT01000006">
    <property type="protein sequence ID" value="SEH57567.1"/>
    <property type="molecule type" value="Genomic_DNA"/>
</dbReference>
<feature type="region of interest" description="Disordered" evidence="3">
    <location>
        <begin position="1"/>
        <end position="70"/>
    </location>
</feature>
<organism evidence="4 5">
    <name type="scientific">Parafannyhessea umbonata</name>
    <dbReference type="NCBI Taxonomy" id="604330"/>
    <lineage>
        <taxon>Bacteria</taxon>
        <taxon>Bacillati</taxon>
        <taxon>Actinomycetota</taxon>
        <taxon>Coriobacteriia</taxon>
        <taxon>Coriobacteriales</taxon>
        <taxon>Atopobiaceae</taxon>
        <taxon>Parafannyhessea</taxon>
    </lineage>
</organism>
<evidence type="ECO:0000256" key="2">
    <source>
        <dbReference type="HAMAP-Rule" id="MF_00048"/>
    </source>
</evidence>
<dbReference type="RefSeq" id="WP_159443972.1">
    <property type="nucleotide sequence ID" value="NZ_FNWT01000006.1"/>
</dbReference>
<gene>
    <name evidence="4" type="ORF">SAMN05216447_10620</name>
</gene>
<sequence>MGDDKERDARSARVEEPGTWAGEGRSCGTESHSASAPAFHDDLGGGTSPSCGGEADGASSGREEETATPCGCGCRSDLGGEVRKPVEEMTNKELGDEGERIARSYLMRRGMEVLACNWRTKYGEADIVAREDDTVVLVEVKTRLALGDRADEMPELGVSIEKQRRYRNMALCYLVDHPEATSIRFDAIAVNVVGERLAKLRHLVGAFSWDD</sequence>
<feature type="compositionally biased region" description="Basic and acidic residues" evidence="3">
    <location>
        <begin position="1"/>
        <end position="16"/>
    </location>
</feature>
<dbReference type="HAMAP" id="MF_00048">
    <property type="entry name" value="UPF0102"/>
    <property type="match status" value="1"/>
</dbReference>
<evidence type="ECO:0000256" key="1">
    <source>
        <dbReference type="ARBA" id="ARBA00006738"/>
    </source>
</evidence>
<proteinExistence type="inferred from homology"/>
<dbReference type="Proteomes" id="UP000199135">
    <property type="component" value="Unassembled WGS sequence"/>
</dbReference>
<comment type="caution">
    <text evidence="4">The sequence shown here is derived from an EMBL/GenBank/DDBJ whole genome shotgun (WGS) entry which is preliminary data.</text>
</comment>
<comment type="similarity">
    <text evidence="1 2">Belongs to the UPF0102 family.</text>
</comment>
<dbReference type="PANTHER" id="PTHR34039">
    <property type="entry name" value="UPF0102 PROTEIN YRAN"/>
    <property type="match status" value="1"/>
</dbReference>
<reference evidence="4 5" key="1">
    <citation type="submission" date="2016-10" db="EMBL/GenBank/DDBJ databases">
        <authorList>
            <person name="Varghese N."/>
            <person name="Submissions S."/>
        </authorList>
    </citation>
    <scope>NUCLEOTIDE SEQUENCE [LARGE SCALE GENOMIC DNA]</scope>
    <source>
        <strain evidence="4 5">WCP15</strain>
    </source>
</reference>
<evidence type="ECO:0000256" key="3">
    <source>
        <dbReference type="SAM" id="MobiDB-lite"/>
    </source>
</evidence>
<accession>A0A1H6JEQ8</accession>
<dbReference type="InterPro" id="IPR011856">
    <property type="entry name" value="tRNA_endonuc-like_dom_sf"/>
</dbReference>
<dbReference type="InterPro" id="IPR003509">
    <property type="entry name" value="UPF0102_YraN-like"/>
</dbReference>
<keyword evidence="4" id="KW-0540">Nuclease</keyword>
<name>A0A1H6JEQ8_9ACTN</name>